<evidence type="ECO:0000313" key="3">
    <source>
        <dbReference type="Proteomes" id="UP000321400"/>
    </source>
</evidence>
<feature type="transmembrane region" description="Helical" evidence="1">
    <location>
        <begin position="54"/>
        <end position="72"/>
    </location>
</feature>
<accession>A0A511X2H4</accession>
<protein>
    <recommendedName>
        <fullName evidence="4">GGDEF domain-containing protein</fullName>
    </recommendedName>
</protein>
<feature type="transmembrane region" description="Helical" evidence="1">
    <location>
        <begin position="32"/>
        <end position="49"/>
    </location>
</feature>
<keyword evidence="1" id="KW-1133">Transmembrane helix</keyword>
<keyword evidence="1" id="KW-0812">Transmembrane</keyword>
<feature type="transmembrane region" description="Helical" evidence="1">
    <location>
        <begin position="9"/>
        <end position="26"/>
    </location>
</feature>
<feature type="transmembrane region" description="Helical" evidence="1">
    <location>
        <begin position="84"/>
        <end position="104"/>
    </location>
</feature>
<name>A0A511X2H4_9BACI</name>
<evidence type="ECO:0000256" key="1">
    <source>
        <dbReference type="SAM" id="Phobius"/>
    </source>
</evidence>
<evidence type="ECO:0000313" key="2">
    <source>
        <dbReference type="EMBL" id="GEN57134.1"/>
    </source>
</evidence>
<dbReference type="RefSeq" id="WP_089802222.1">
    <property type="nucleotide sequence ID" value="NZ_BJYE01000019.1"/>
</dbReference>
<reference evidence="2 3" key="1">
    <citation type="submission" date="2019-07" db="EMBL/GenBank/DDBJ databases">
        <title>Whole genome shotgun sequence of Halolactibacillus alkaliphilus NBRC 103919.</title>
        <authorList>
            <person name="Hosoyama A."/>
            <person name="Uohara A."/>
            <person name="Ohji S."/>
            <person name="Ichikawa N."/>
        </authorList>
    </citation>
    <scope>NUCLEOTIDE SEQUENCE [LARGE SCALE GENOMIC DNA]</scope>
    <source>
        <strain evidence="2 3">NBRC 103919</strain>
    </source>
</reference>
<keyword evidence="1" id="KW-0472">Membrane</keyword>
<gene>
    <name evidence="2" type="ORF">HAL01_15980</name>
</gene>
<evidence type="ECO:0008006" key="4">
    <source>
        <dbReference type="Google" id="ProtNLM"/>
    </source>
</evidence>
<keyword evidence="3" id="KW-1185">Reference proteome</keyword>
<dbReference type="AlphaFoldDB" id="A0A511X2H4"/>
<dbReference type="OrthoDB" id="1952191at2"/>
<dbReference type="EMBL" id="BJYE01000019">
    <property type="protein sequence ID" value="GEN57134.1"/>
    <property type="molecule type" value="Genomic_DNA"/>
</dbReference>
<proteinExistence type="predicted"/>
<sequence length="255" mass="29650">MIKNFQKSISLLFIIFVIVAVGLFHYSTDTFLSLNMWLIIIISIISIFLTWRQLFLVVLTTILIVGFSIFFITDQTLGNQFDLIGEHVLLSASLLLIWVMATVLKRMEIVLQHQRETINKLEKYQGSTEILSNDEFKSRVKLITKATDRRGAKNMVIEFSVSTVKTTEKALHAYIAETILKTIRQEYDLVTKTDQQHYIVFLQDTNEIGVEKVTERFFQTIRHHLNEIKLPVTYKYYEATNYDFDLLAPREGDPS</sequence>
<organism evidence="2 3">
    <name type="scientific">Halolactibacillus alkaliphilus</name>
    <dbReference type="NCBI Taxonomy" id="442899"/>
    <lineage>
        <taxon>Bacteria</taxon>
        <taxon>Bacillati</taxon>
        <taxon>Bacillota</taxon>
        <taxon>Bacilli</taxon>
        <taxon>Bacillales</taxon>
        <taxon>Bacillaceae</taxon>
        <taxon>Halolactibacillus</taxon>
    </lineage>
</organism>
<comment type="caution">
    <text evidence="2">The sequence shown here is derived from an EMBL/GenBank/DDBJ whole genome shotgun (WGS) entry which is preliminary data.</text>
</comment>
<dbReference type="STRING" id="442899.SAMN05720591_11920"/>
<dbReference type="Proteomes" id="UP000321400">
    <property type="component" value="Unassembled WGS sequence"/>
</dbReference>